<feature type="domain" description="RlmG N-terminal" evidence="6">
    <location>
        <begin position="8"/>
        <end position="180"/>
    </location>
</feature>
<dbReference type="Gene3D" id="3.40.50.150">
    <property type="entry name" value="Vaccinia Virus protein VP39"/>
    <property type="match status" value="2"/>
</dbReference>
<dbReference type="InterPro" id="IPR058679">
    <property type="entry name" value="RlmG_N"/>
</dbReference>
<proteinExistence type="predicted"/>
<gene>
    <name evidence="7" type="ORF">SAMN06295909_0937</name>
</gene>
<dbReference type="PROSITE" id="PS00092">
    <property type="entry name" value="N6_MTASE"/>
    <property type="match status" value="1"/>
</dbReference>
<dbReference type="InterPro" id="IPR002052">
    <property type="entry name" value="DNA_methylase_N6_adenine_CS"/>
</dbReference>
<dbReference type="GO" id="GO:0032259">
    <property type="term" value="P:methylation"/>
    <property type="evidence" value="ECO:0007669"/>
    <property type="project" value="UniProtKB-KW"/>
</dbReference>
<comment type="caution">
    <text evidence="7">The sequence shown here is derived from an EMBL/GenBank/DDBJ whole genome shotgun (WGS) entry which is preliminary data.</text>
</comment>
<protein>
    <submittedName>
        <fullName evidence="7">16S rRNA m(2)G 1207 methyltransferase /23S rRNA m(2)G-1835 methyltransferase</fullName>
    </submittedName>
</protein>
<keyword evidence="8" id="KW-1185">Reference proteome</keyword>
<reference evidence="7 8" key="1">
    <citation type="submission" date="2017-04" db="EMBL/GenBank/DDBJ databases">
        <authorList>
            <person name="Varghese N."/>
            <person name="Submissions S."/>
        </authorList>
    </citation>
    <scope>NUCLEOTIDE SEQUENCE [LARGE SCALE GENOMIC DNA]</scope>
    <source>
        <strain evidence="7 8">VKM Ac-1784</strain>
    </source>
</reference>
<dbReference type="PANTHER" id="PTHR47816:SF5">
    <property type="entry name" value="RIBOSOMAL RNA LARGE SUBUNIT METHYLTRANSFERASE G"/>
    <property type="match status" value="1"/>
</dbReference>
<keyword evidence="2" id="KW-0698">rRNA processing</keyword>
<dbReference type="InterPro" id="IPR046977">
    <property type="entry name" value="RsmC/RlmG"/>
</dbReference>
<keyword evidence="3 7" id="KW-0489">Methyltransferase</keyword>
<sequence>MPEFSFDALRRFPDHEAPNLFAVDATDRLLLDEAAAALAGRVPTPGEIVVVGDAYGALTLGAIALLGAADVRVHQDAAVGERALAANAERLGVDGGFRNLPLGEELFTGASLVLVQLPKHLEALHEIAAAAARWGAADVRLLAGGRVKHLTPAMNDVLGRSFSTVTASLARQKSRVLRASEPVTAAAVEGERDAVDATASTALRTEHHADIGLTIAAAGAAFAGTKLDIGTRFLLEALPEIAPDARTAIDLGCGTGVLAVSLAIARPELAVIATDQSAAAVASTTATIAANDDTDRRLAERITVLRDDGLSMQPDASADLIVLNPPFHSGTTVHTGVAHDLFAEAARVLQPGGILAVVWNSHLGYRAALERLVGPTRQLARNQKFTVTVSQPRAADGPRP</sequence>
<evidence type="ECO:0000313" key="7">
    <source>
        <dbReference type="EMBL" id="SMQ63835.1"/>
    </source>
</evidence>
<dbReference type="Proteomes" id="UP000194464">
    <property type="component" value="Unassembled WGS sequence"/>
</dbReference>
<accession>A0ABY1R9U5</accession>
<organism evidence="7 8">
    <name type="scientific">Plantibacter elymi</name>
    <name type="common">nom. nud.</name>
    <dbReference type="NCBI Taxonomy" id="199708"/>
    <lineage>
        <taxon>Bacteria</taxon>
        <taxon>Bacillati</taxon>
        <taxon>Actinomycetota</taxon>
        <taxon>Actinomycetes</taxon>
        <taxon>Micrococcales</taxon>
        <taxon>Microbacteriaceae</taxon>
        <taxon>Plantibacter</taxon>
    </lineage>
</organism>
<evidence type="ECO:0000256" key="2">
    <source>
        <dbReference type="ARBA" id="ARBA00022552"/>
    </source>
</evidence>
<dbReference type="SUPFAM" id="SSF53335">
    <property type="entry name" value="S-adenosyl-L-methionine-dependent methyltransferases"/>
    <property type="match status" value="1"/>
</dbReference>
<dbReference type="Pfam" id="PF26049">
    <property type="entry name" value="RLMG_N"/>
    <property type="match status" value="1"/>
</dbReference>
<dbReference type="RefSeq" id="WP_086473044.1">
    <property type="nucleotide sequence ID" value="NZ_FXWJ01000001.1"/>
</dbReference>
<evidence type="ECO:0000256" key="1">
    <source>
        <dbReference type="ARBA" id="ARBA00022490"/>
    </source>
</evidence>
<dbReference type="Pfam" id="PF05175">
    <property type="entry name" value="MTS"/>
    <property type="match status" value="1"/>
</dbReference>
<dbReference type="CDD" id="cd02440">
    <property type="entry name" value="AdoMet_MTases"/>
    <property type="match status" value="1"/>
</dbReference>
<evidence type="ECO:0000259" key="5">
    <source>
        <dbReference type="Pfam" id="PF05175"/>
    </source>
</evidence>
<dbReference type="InterPro" id="IPR007848">
    <property type="entry name" value="Small_mtfrase_dom"/>
</dbReference>
<dbReference type="InterPro" id="IPR029063">
    <property type="entry name" value="SAM-dependent_MTases_sf"/>
</dbReference>
<name>A0ABY1R9U5_9MICO</name>
<evidence type="ECO:0000259" key="6">
    <source>
        <dbReference type="Pfam" id="PF26049"/>
    </source>
</evidence>
<dbReference type="GO" id="GO:0008168">
    <property type="term" value="F:methyltransferase activity"/>
    <property type="evidence" value="ECO:0007669"/>
    <property type="project" value="UniProtKB-KW"/>
</dbReference>
<evidence type="ECO:0000313" key="8">
    <source>
        <dbReference type="Proteomes" id="UP000194464"/>
    </source>
</evidence>
<feature type="domain" description="Methyltransferase small" evidence="5">
    <location>
        <begin position="213"/>
        <end position="388"/>
    </location>
</feature>
<evidence type="ECO:0000256" key="3">
    <source>
        <dbReference type="ARBA" id="ARBA00022603"/>
    </source>
</evidence>
<evidence type="ECO:0000256" key="4">
    <source>
        <dbReference type="ARBA" id="ARBA00022679"/>
    </source>
</evidence>
<dbReference type="EMBL" id="FXWJ01000001">
    <property type="protein sequence ID" value="SMQ63835.1"/>
    <property type="molecule type" value="Genomic_DNA"/>
</dbReference>
<dbReference type="PANTHER" id="PTHR47816">
    <property type="entry name" value="RIBOSOMAL RNA SMALL SUBUNIT METHYLTRANSFERASE C"/>
    <property type="match status" value="1"/>
</dbReference>
<keyword evidence="4" id="KW-0808">Transferase</keyword>
<keyword evidence="1" id="KW-0963">Cytoplasm</keyword>